<proteinExistence type="predicted"/>
<dbReference type="Proteomes" id="UP000176187">
    <property type="component" value="Unassembled WGS sequence"/>
</dbReference>
<name>A0A1F6WXT5_9BACT</name>
<dbReference type="EMBL" id="MFUY01000002">
    <property type="protein sequence ID" value="OGI86545.1"/>
    <property type="molecule type" value="Genomic_DNA"/>
</dbReference>
<dbReference type="AlphaFoldDB" id="A0A1F6WXT5"/>
<sequence length="223" mass="26179">MGKRGPKPKKIIDTKWRPNLAYAIGLITTDGCLSSDGLLFDLTSKDREQLLNFSKCLNVDFKIGNKWNSKGDECLRIQFKNRVFYNFLLSIGLTPRKSLTIGKLAIPDKYFFDFLRGCFDGDGCFYSYWDPRWKSSHMFYLGFASASLKHLLWLQEEIEKRVNIKGHITGRKKNVFFQLKYAKKEALEIIKKMYYNQKVVCLSRKRIKIEKALVVEKEQQKEY</sequence>
<accession>A0A1F6WXT5</accession>
<dbReference type="STRING" id="1801774.A3A05_01030"/>
<gene>
    <name evidence="1" type="ORF">A3A05_01030</name>
</gene>
<evidence type="ECO:0008006" key="3">
    <source>
        <dbReference type="Google" id="ProtNLM"/>
    </source>
</evidence>
<dbReference type="InterPro" id="IPR027434">
    <property type="entry name" value="Homing_endonucl"/>
</dbReference>
<protein>
    <recommendedName>
        <fullName evidence="3">DOD-type homing endonuclease domain-containing protein</fullName>
    </recommendedName>
</protein>
<dbReference type="SUPFAM" id="SSF55608">
    <property type="entry name" value="Homing endonucleases"/>
    <property type="match status" value="2"/>
</dbReference>
<evidence type="ECO:0000313" key="2">
    <source>
        <dbReference type="Proteomes" id="UP000176187"/>
    </source>
</evidence>
<reference evidence="1 2" key="1">
    <citation type="journal article" date="2016" name="Nat. Commun.">
        <title>Thousands of microbial genomes shed light on interconnected biogeochemical processes in an aquifer system.</title>
        <authorList>
            <person name="Anantharaman K."/>
            <person name="Brown C.T."/>
            <person name="Hug L.A."/>
            <person name="Sharon I."/>
            <person name="Castelle C.J."/>
            <person name="Probst A.J."/>
            <person name="Thomas B.C."/>
            <person name="Singh A."/>
            <person name="Wilkins M.J."/>
            <person name="Karaoz U."/>
            <person name="Brodie E.L."/>
            <person name="Williams K.H."/>
            <person name="Hubbard S.S."/>
            <person name="Banfield J.F."/>
        </authorList>
    </citation>
    <scope>NUCLEOTIDE SEQUENCE [LARGE SCALE GENOMIC DNA]</scope>
</reference>
<evidence type="ECO:0000313" key="1">
    <source>
        <dbReference type="EMBL" id="OGI86545.1"/>
    </source>
</evidence>
<organism evidence="1 2">
    <name type="scientific">Candidatus Nomurabacteria bacterium RIFCSPLOWO2_01_FULL_41_12</name>
    <dbReference type="NCBI Taxonomy" id="1801774"/>
    <lineage>
        <taxon>Bacteria</taxon>
        <taxon>Candidatus Nomuraibacteriota</taxon>
    </lineage>
</organism>
<dbReference type="Gene3D" id="3.10.28.10">
    <property type="entry name" value="Homing endonucleases"/>
    <property type="match status" value="1"/>
</dbReference>
<comment type="caution">
    <text evidence="1">The sequence shown here is derived from an EMBL/GenBank/DDBJ whole genome shotgun (WGS) entry which is preliminary data.</text>
</comment>